<dbReference type="Proteomes" id="UP001314205">
    <property type="component" value="Unassembled WGS sequence"/>
</dbReference>
<protein>
    <recommendedName>
        <fullName evidence="12">Peptidase S1 domain-containing protein</fullName>
    </recommendedName>
</protein>
<evidence type="ECO:0000256" key="2">
    <source>
        <dbReference type="ARBA" id="ARBA00022723"/>
    </source>
</evidence>
<keyword evidence="7" id="KW-0865">Zymogen</keyword>
<evidence type="ECO:0000313" key="14">
    <source>
        <dbReference type="Proteomes" id="UP001314205"/>
    </source>
</evidence>
<evidence type="ECO:0000256" key="4">
    <source>
        <dbReference type="ARBA" id="ARBA00022801"/>
    </source>
</evidence>
<dbReference type="EMBL" id="CAVLGL010000084">
    <property type="protein sequence ID" value="CAK1589513.1"/>
    <property type="molecule type" value="Genomic_DNA"/>
</dbReference>
<proteinExistence type="inferred from homology"/>
<dbReference type="Gene3D" id="2.40.10.10">
    <property type="entry name" value="Trypsin-like serine proteases"/>
    <property type="match status" value="2"/>
</dbReference>
<evidence type="ECO:0000256" key="3">
    <source>
        <dbReference type="ARBA" id="ARBA00022729"/>
    </source>
</evidence>
<comment type="similarity">
    <text evidence="10">Belongs to the peptidase S1 family. CLIP subfamily.</text>
</comment>
<dbReference type="GO" id="GO:0004252">
    <property type="term" value="F:serine-type endopeptidase activity"/>
    <property type="evidence" value="ECO:0007669"/>
    <property type="project" value="InterPro"/>
</dbReference>
<accession>A0AAV1L2H5</accession>
<name>A0AAV1L2H5_9NEOP</name>
<evidence type="ECO:0000256" key="7">
    <source>
        <dbReference type="ARBA" id="ARBA00023145"/>
    </source>
</evidence>
<evidence type="ECO:0000256" key="1">
    <source>
        <dbReference type="ARBA" id="ARBA00022670"/>
    </source>
</evidence>
<keyword evidence="3" id="KW-0732">Signal</keyword>
<dbReference type="InterPro" id="IPR043504">
    <property type="entry name" value="Peptidase_S1_PA_chymotrypsin"/>
</dbReference>
<dbReference type="GO" id="GO:0006508">
    <property type="term" value="P:proteolysis"/>
    <property type="evidence" value="ECO:0007669"/>
    <property type="project" value="UniProtKB-KW"/>
</dbReference>
<reference evidence="13 14" key="1">
    <citation type="submission" date="2023-11" db="EMBL/GenBank/DDBJ databases">
        <authorList>
            <person name="Hedman E."/>
            <person name="Englund M."/>
            <person name="Stromberg M."/>
            <person name="Nyberg Akerstrom W."/>
            <person name="Nylinder S."/>
            <person name="Jareborg N."/>
            <person name="Kallberg Y."/>
            <person name="Kronander E."/>
        </authorList>
    </citation>
    <scope>NUCLEOTIDE SEQUENCE [LARGE SCALE GENOMIC DNA]</scope>
</reference>
<dbReference type="Pfam" id="PF00089">
    <property type="entry name" value="Trypsin"/>
    <property type="match status" value="1"/>
</dbReference>
<evidence type="ECO:0000256" key="11">
    <source>
        <dbReference type="RuleBase" id="RU363034"/>
    </source>
</evidence>
<dbReference type="InterPro" id="IPR033116">
    <property type="entry name" value="TRYPSIN_SER"/>
</dbReference>
<dbReference type="InterPro" id="IPR051487">
    <property type="entry name" value="Ser/Thr_Proteases_Immune/Dev"/>
</dbReference>
<keyword evidence="2" id="KW-0479">Metal-binding</keyword>
<evidence type="ECO:0000256" key="8">
    <source>
        <dbReference type="ARBA" id="ARBA00023157"/>
    </source>
</evidence>
<dbReference type="InterPro" id="IPR009003">
    <property type="entry name" value="Peptidase_S1_PA"/>
</dbReference>
<organism evidence="13 14">
    <name type="scientific">Parnassius mnemosyne</name>
    <name type="common">clouded apollo</name>
    <dbReference type="NCBI Taxonomy" id="213953"/>
    <lineage>
        <taxon>Eukaryota</taxon>
        <taxon>Metazoa</taxon>
        <taxon>Ecdysozoa</taxon>
        <taxon>Arthropoda</taxon>
        <taxon>Hexapoda</taxon>
        <taxon>Insecta</taxon>
        <taxon>Pterygota</taxon>
        <taxon>Neoptera</taxon>
        <taxon>Endopterygota</taxon>
        <taxon>Lepidoptera</taxon>
        <taxon>Glossata</taxon>
        <taxon>Ditrysia</taxon>
        <taxon>Papilionoidea</taxon>
        <taxon>Papilionidae</taxon>
        <taxon>Parnassiinae</taxon>
        <taxon>Parnassini</taxon>
        <taxon>Parnassius</taxon>
        <taxon>Driopa</taxon>
    </lineage>
</organism>
<feature type="domain" description="Peptidase S1" evidence="12">
    <location>
        <begin position="85"/>
        <end position="329"/>
    </location>
</feature>
<dbReference type="GO" id="GO:0046872">
    <property type="term" value="F:metal ion binding"/>
    <property type="evidence" value="ECO:0007669"/>
    <property type="project" value="UniProtKB-KW"/>
</dbReference>
<dbReference type="CDD" id="cd00190">
    <property type="entry name" value="Tryp_SPc"/>
    <property type="match status" value="1"/>
</dbReference>
<keyword evidence="14" id="KW-1185">Reference proteome</keyword>
<dbReference type="PRINTS" id="PR00722">
    <property type="entry name" value="CHYMOTRYPSIN"/>
</dbReference>
<dbReference type="InterPro" id="IPR018114">
    <property type="entry name" value="TRYPSIN_HIS"/>
</dbReference>
<dbReference type="PROSITE" id="PS00135">
    <property type="entry name" value="TRYPSIN_SER"/>
    <property type="match status" value="1"/>
</dbReference>
<sequence length="329" mass="36893">MLQICCPPEVQWTNFKDFKPVMLKEIAEYETEFKEKPNVSTGVGLRSNKDDKVEKHIEETTYPPDNFMQNDESACGKDFSNNNRIIGGGAAAIDEYPWLVLLEYENGDTLCGGSLITKKFILTAAHCIKRSSEPKFARLAEYNTSSYPTDYVETDGGGLDEITVEIIPIEKNLAHPNYTRLYVHHDIGLSKLKRDAVLGDFIRLICLPTQDFRKDFKGEVNFTVAGWGSDGKKFSDVKKYVKVPYVPTKECRASFTFNSIIESQICAGGRENEDSCSGDSGGPLMYEHGDTYIAIGIVSYGLGRCGTDNTPAIYTYVYSYLDWLKDNMV</sequence>
<keyword evidence="6" id="KW-0106">Calcium</keyword>
<evidence type="ECO:0000256" key="5">
    <source>
        <dbReference type="ARBA" id="ARBA00022825"/>
    </source>
</evidence>
<evidence type="ECO:0000259" key="12">
    <source>
        <dbReference type="PROSITE" id="PS50240"/>
    </source>
</evidence>
<evidence type="ECO:0000256" key="9">
    <source>
        <dbReference type="ARBA" id="ARBA00023180"/>
    </source>
</evidence>
<evidence type="ECO:0000313" key="13">
    <source>
        <dbReference type="EMBL" id="CAK1589513.1"/>
    </source>
</evidence>
<dbReference type="AlphaFoldDB" id="A0AAV1L2H5"/>
<keyword evidence="5 11" id="KW-0720">Serine protease</keyword>
<dbReference type="SMART" id="SM00020">
    <property type="entry name" value="Tryp_SPc"/>
    <property type="match status" value="1"/>
</dbReference>
<gene>
    <name evidence="13" type="ORF">PARMNEM_LOCUS9996</name>
</gene>
<keyword evidence="8" id="KW-1015">Disulfide bond</keyword>
<dbReference type="InterPro" id="IPR001314">
    <property type="entry name" value="Peptidase_S1A"/>
</dbReference>
<keyword evidence="4 11" id="KW-0378">Hydrolase</keyword>
<dbReference type="GO" id="GO:0051604">
    <property type="term" value="P:protein maturation"/>
    <property type="evidence" value="ECO:0007669"/>
    <property type="project" value="UniProtKB-ARBA"/>
</dbReference>
<evidence type="ECO:0000256" key="6">
    <source>
        <dbReference type="ARBA" id="ARBA00022837"/>
    </source>
</evidence>
<dbReference type="PROSITE" id="PS50240">
    <property type="entry name" value="TRYPSIN_DOM"/>
    <property type="match status" value="1"/>
</dbReference>
<dbReference type="PROSITE" id="PS00134">
    <property type="entry name" value="TRYPSIN_HIS"/>
    <property type="match status" value="1"/>
</dbReference>
<keyword evidence="9" id="KW-0325">Glycoprotein</keyword>
<keyword evidence="1 11" id="KW-0645">Protease</keyword>
<dbReference type="SUPFAM" id="SSF50494">
    <property type="entry name" value="Trypsin-like serine proteases"/>
    <property type="match status" value="1"/>
</dbReference>
<evidence type="ECO:0000256" key="10">
    <source>
        <dbReference type="ARBA" id="ARBA00024195"/>
    </source>
</evidence>
<dbReference type="FunFam" id="2.40.10.10:FF:000028">
    <property type="entry name" value="Serine protease easter"/>
    <property type="match status" value="1"/>
</dbReference>
<dbReference type="InterPro" id="IPR001254">
    <property type="entry name" value="Trypsin_dom"/>
</dbReference>
<dbReference type="FunFam" id="2.40.10.10:FF:000078">
    <property type="entry name" value="Serine protease H137"/>
    <property type="match status" value="1"/>
</dbReference>
<dbReference type="PANTHER" id="PTHR24256">
    <property type="entry name" value="TRYPTASE-RELATED"/>
    <property type="match status" value="1"/>
</dbReference>
<comment type="caution">
    <text evidence="13">The sequence shown here is derived from an EMBL/GenBank/DDBJ whole genome shotgun (WGS) entry which is preliminary data.</text>
</comment>